<feature type="compositionally biased region" description="Gly residues" evidence="6">
    <location>
        <begin position="365"/>
        <end position="377"/>
    </location>
</feature>
<feature type="transmembrane region" description="Helical" evidence="7">
    <location>
        <begin position="218"/>
        <end position="239"/>
    </location>
</feature>
<dbReference type="Proteomes" id="UP001174934">
    <property type="component" value="Unassembled WGS sequence"/>
</dbReference>
<keyword evidence="4 7" id="KW-0472">Membrane</keyword>
<comment type="caution">
    <text evidence="9">The sequence shown here is derived from an EMBL/GenBank/DDBJ whole genome shotgun (WGS) entry which is preliminary data.</text>
</comment>
<dbReference type="PANTHER" id="PTHR33048:SF2">
    <property type="entry name" value="SRPK"/>
    <property type="match status" value="1"/>
</dbReference>
<feature type="transmembrane region" description="Helical" evidence="7">
    <location>
        <begin position="101"/>
        <end position="122"/>
    </location>
</feature>
<keyword evidence="10" id="KW-1185">Reference proteome</keyword>
<accession>A0AA40BY23</accession>
<feature type="compositionally biased region" description="Polar residues" evidence="6">
    <location>
        <begin position="346"/>
        <end position="360"/>
    </location>
</feature>
<comment type="similarity">
    <text evidence="5">Belongs to the SAT4 family.</text>
</comment>
<feature type="transmembrane region" description="Helical" evidence="7">
    <location>
        <begin position="176"/>
        <end position="198"/>
    </location>
</feature>
<feature type="region of interest" description="Disordered" evidence="6">
    <location>
        <begin position="396"/>
        <end position="439"/>
    </location>
</feature>
<sequence>MEEAAQAFIREVWGLQGAAYVVVGLRYFSRIHLLGWRKLALDDLLMFLSVLVYTAESTMAYLVVAYWKGFANNAMTDEQRTALDPNSEEYALRVNGSKTHVAGLLLYMTLLWLLKGCWAVYYSRLTDGVHKMRGMIHGAYIIIPLTYIACLLVALLKCIPFDHQWQISPSPGNNCMPAISTLQTVFVMVMNTVTDFYLMAIPLPMVWKSNLPPRKKIVLLIMFSGGLLEMTFGILRATSILTLGDIDPAQSGYWSVRESFVSVVLTNMPMVYPLLKKALDKSISSFSGGTNTPGGGGINGSSHVGESSHHGYRLGSHPSRKGKAGNSKHPLSIPDDTRWGSEENIVDSNTDAKTTTTEVSMSDEGGMGTTGGGGGPNGAPLPLQGFKSDVIHSERHVTANPSPSPTQAGRYQQFGSRRVRDRDGERMEDGGGIVVTHEYAVTEQDAARLKKRSERG</sequence>
<feature type="domain" description="Rhodopsin" evidence="8">
    <location>
        <begin position="25"/>
        <end position="277"/>
    </location>
</feature>
<dbReference type="EMBL" id="JAULSR010000005">
    <property type="protein sequence ID" value="KAK0617798.1"/>
    <property type="molecule type" value="Genomic_DNA"/>
</dbReference>
<feature type="transmembrane region" description="Helical" evidence="7">
    <location>
        <begin position="134"/>
        <end position="156"/>
    </location>
</feature>
<evidence type="ECO:0000256" key="1">
    <source>
        <dbReference type="ARBA" id="ARBA00004141"/>
    </source>
</evidence>
<evidence type="ECO:0000256" key="3">
    <source>
        <dbReference type="ARBA" id="ARBA00022989"/>
    </source>
</evidence>
<keyword evidence="2 7" id="KW-0812">Transmembrane</keyword>
<dbReference type="PANTHER" id="PTHR33048">
    <property type="entry name" value="PTH11-LIKE INTEGRAL MEMBRANE PROTEIN (AFU_ORTHOLOGUE AFUA_5G11245)"/>
    <property type="match status" value="1"/>
</dbReference>
<dbReference type="InterPro" id="IPR049326">
    <property type="entry name" value="Rhodopsin_dom_fungi"/>
</dbReference>
<keyword evidence="3 7" id="KW-1133">Transmembrane helix</keyword>
<organism evidence="9 10">
    <name type="scientific">Bombardia bombarda</name>
    <dbReference type="NCBI Taxonomy" id="252184"/>
    <lineage>
        <taxon>Eukaryota</taxon>
        <taxon>Fungi</taxon>
        <taxon>Dikarya</taxon>
        <taxon>Ascomycota</taxon>
        <taxon>Pezizomycotina</taxon>
        <taxon>Sordariomycetes</taxon>
        <taxon>Sordariomycetidae</taxon>
        <taxon>Sordariales</taxon>
        <taxon>Lasiosphaeriaceae</taxon>
        <taxon>Bombardia</taxon>
    </lineage>
</organism>
<feature type="transmembrane region" description="Helical" evidence="7">
    <location>
        <begin position="12"/>
        <end position="33"/>
    </location>
</feature>
<evidence type="ECO:0000256" key="5">
    <source>
        <dbReference type="ARBA" id="ARBA00038359"/>
    </source>
</evidence>
<proteinExistence type="inferred from homology"/>
<dbReference type="AlphaFoldDB" id="A0AA40BY23"/>
<feature type="compositionally biased region" description="Polar residues" evidence="6">
    <location>
        <begin position="399"/>
        <end position="414"/>
    </location>
</feature>
<evidence type="ECO:0000256" key="7">
    <source>
        <dbReference type="SAM" id="Phobius"/>
    </source>
</evidence>
<dbReference type="Pfam" id="PF20684">
    <property type="entry name" value="Fung_rhodopsin"/>
    <property type="match status" value="1"/>
</dbReference>
<gene>
    <name evidence="9" type="ORF">B0T17DRAFT_496331</name>
</gene>
<evidence type="ECO:0000256" key="6">
    <source>
        <dbReference type="SAM" id="MobiDB-lite"/>
    </source>
</evidence>
<evidence type="ECO:0000256" key="2">
    <source>
        <dbReference type="ARBA" id="ARBA00022692"/>
    </source>
</evidence>
<evidence type="ECO:0000313" key="9">
    <source>
        <dbReference type="EMBL" id="KAK0617798.1"/>
    </source>
</evidence>
<evidence type="ECO:0000259" key="8">
    <source>
        <dbReference type="Pfam" id="PF20684"/>
    </source>
</evidence>
<feature type="region of interest" description="Disordered" evidence="6">
    <location>
        <begin position="290"/>
        <end position="378"/>
    </location>
</feature>
<evidence type="ECO:0000256" key="4">
    <source>
        <dbReference type="ARBA" id="ARBA00023136"/>
    </source>
</evidence>
<feature type="compositionally biased region" description="Basic and acidic residues" evidence="6">
    <location>
        <begin position="418"/>
        <end position="429"/>
    </location>
</feature>
<name>A0AA40BY23_9PEZI</name>
<dbReference type="GO" id="GO:0016020">
    <property type="term" value="C:membrane"/>
    <property type="evidence" value="ECO:0007669"/>
    <property type="project" value="UniProtKB-SubCell"/>
</dbReference>
<feature type="transmembrane region" description="Helical" evidence="7">
    <location>
        <begin position="45"/>
        <end position="67"/>
    </location>
</feature>
<reference evidence="9" key="1">
    <citation type="submission" date="2023-06" db="EMBL/GenBank/DDBJ databases">
        <title>Genome-scale phylogeny and comparative genomics of the fungal order Sordariales.</title>
        <authorList>
            <consortium name="Lawrence Berkeley National Laboratory"/>
            <person name="Hensen N."/>
            <person name="Bonometti L."/>
            <person name="Westerberg I."/>
            <person name="Brannstrom I.O."/>
            <person name="Guillou S."/>
            <person name="Cros-Aarteil S."/>
            <person name="Calhoun S."/>
            <person name="Haridas S."/>
            <person name="Kuo A."/>
            <person name="Mondo S."/>
            <person name="Pangilinan J."/>
            <person name="Riley R."/>
            <person name="LaButti K."/>
            <person name="Andreopoulos B."/>
            <person name="Lipzen A."/>
            <person name="Chen C."/>
            <person name="Yanf M."/>
            <person name="Daum C."/>
            <person name="Ng V."/>
            <person name="Clum A."/>
            <person name="Steindorff A."/>
            <person name="Ohm R."/>
            <person name="Martin F."/>
            <person name="Silar P."/>
            <person name="Natvig D."/>
            <person name="Lalanne C."/>
            <person name="Gautier V."/>
            <person name="Ament-velasquez S.L."/>
            <person name="Kruys A."/>
            <person name="Hutchinson M.I."/>
            <person name="Powell A.J."/>
            <person name="Barry K."/>
            <person name="Miller A.N."/>
            <person name="Grigoriev I.V."/>
            <person name="Debuchy R."/>
            <person name="Gladieux P."/>
            <person name="Thoren M.H."/>
            <person name="Johannesson H."/>
        </authorList>
    </citation>
    <scope>NUCLEOTIDE SEQUENCE</scope>
    <source>
        <strain evidence="9">SMH3391-2</strain>
    </source>
</reference>
<protein>
    <recommendedName>
        <fullName evidence="8">Rhodopsin domain-containing protein</fullName>
    </recommendedName>
</protein>
<dbReference type="InterPro" id="IPR052337">
    <property type="entry name" value="SAT4-like"/>
</dbReference>
<evidence type="ECO:0000313" key="10">
    <source>
        <dbReference type="Proteomes" id="UP001174934"/>
    </source>
</evidence>
<comment type="subcellular location">
    <subcellularLocation>
        <location evidence="1">Membrane</location>
        <topology evidence="1">Multi-pass membrane protein</topology>
    </subcellularLocation>
</comment>